<gene>
    <name evidence="4" type="ORF">EVA68_03215</name>
</gene>
<proteinExistence type="predicted"/>
<evidence type="ECO:0000256" key="1">
    <source>
        <dbReference type="SAM" id="Phobius"/>
    </source>
</evidence>
<protein>
    <submittedName>
        <fullName evidence="4">DUF4880 domain-containing protein</fullName>
    </submittedName>
</protein>
<dbReference type="Pfam" id="PF04773">
    <property type="entry name" value="FecR"/>
    <property type="match status" value="1"/>
</dbReference>
<keyword evidence="1" id="KW-0472">Membrane</keyword>
<reference evidence="4 5" key="1">
    <citation type="submission" date="2019-02" db="EMBL/GenBank/DDBJ databases">
        <title>Prokaryotic population dynamics and viral predation in marine succession experiment using metagenomics: the confinement effect.</title>
        <authorList>
            <person name="Haro-Moreno J.M."/>
            <person name="Rodriguez-Valera F."/>
            <person name="Lopez-Perez M."/>
        </authorList>
    </citation>
    <scope>NUCLEOTIDE SEQUENCE [LARGE SCALE GENOMIC DNA]</scope>
    <source>
        <strain evidence="4">MED-G157</strain>
    </source>
</reference>
<dbReference type="Pfam" id="PF16220">
    <property type="entry name" value="DUF4880"/>
    <property type="match status" value="1"/>
</dbReference>
<sequence length="250" mass="27649">MVLVNSKKNSKKATETAAYWLLKLESQECKPSDRLVFENWRNSDPNNARAFLRAQKALAIVDKQLGNPDLSAFSEQILMETRGLYIQGKTLSLVALSAVLLLTTIWLVTTFSPEGKREGPLVANYITGIGERSKITLSDKSVISLNANSHLVVDFFKDPHRRTVSLLSGQAHFEVENDPRTFEVFAADRRILALGTSFNVKLDSTQGLLITLVEGDIEVEKIGAQTTKLQAGEQLVIKPNAEPVIQKADL</sequence>
<feature type="domain" description="FecR protein" evidence="2">
    <location>
        <begin position="125"/>
        <end position="218"/>
    </location>
</feature>
<organism evidence="4 5">
    <name type="scientific">OM182 bacterium</name>
    <dbReference type="NCBI Taxonomy" id="2510334"/>
    <lineage>
        <taxon>Bacteria</taxon>
        <taxon>Pseudomonadati</taxon>
        <taxon>Pseudomonadota</taxon>
        <taxon>Gammaproteobacteria</taxon>
        <taxon>OMG group</taxon>
        <taxon>OM182 clade</taxon>
    </lineage>
</organism>
<accession>A0A520S342</accession>
<dbReference type="EMBL" id="SHAG01000007">
    <property type="protein sequence ID" value="RZO76866.1"/>
    <property type="molecule type" value="Genomic_DNA"/>
</dbReference>
<comment type="caution">
    <text evidence="4">The sequence shown here is derived from an EMBL/GenBank/DDBJ whole genome shotgun (WGS) entry which is preliminary data.</text>
</comment>
<dbReference type="PANTHER" id="PTHR30273">
    <property type="entry name" value="PERIPLASMIC SIGNAL SENSOR AND SIGMA FACTOR ACTIVATOR FECR-RELATED"/>
    <property type="match status" value="1"/>
</dbReference>
<dbReference type="InterPro" id="IPR006860">
    <property type="entry name" value="FecR"/>
</dbReference>
<keyword evidence="1" id="KW-1133">Transmembrane helix</keyword>
<dbReference type="InterPro" id="IPR032623">
    <property type="entry name" value="FecR_N"/>
</dbReference>
<name>A0A520S342_9GAMM</name>
<evidence type="ECO:0000313" key="5">
    <source>
        <dbReference type="Proteomes" id="UP000316199"/>
    </source>
</evidence>
<evidence type="ECO:0000259" key="3">
    <source>
        <dbReference type="Pfam" id="PF16220"/>
    </source>
</evidence>
<dbReference type="InterPro" id="IPR012373">
    <property type="entry name" value="Ferrdict_sens_TM"/>
</dbReference>
<feature type="domain" description="FecR N-terminal" evidence="3">
    <location>
        <begin position="16"/>
        <end position="56"/>
    </location>
</feature>
<dbReference type="PANTHER" id="PTHR30273:SF2">
    <property type="entry name" value="PROTEIN FECR"/>
    <property type="match status" value="1"/>
</dbReference>
<evidence type="ECO:0000259" key="2">
    <source>
        <dbReference type="Pfam" id="PF04773"/>
    </source>
</evidence>
<feature type="transmembrane region" description="Helical" evidence="1">
    <location>
        <begin position="90"/>
        <end position="108"/>
    </location>
</feature>
<keyword evidence="1" id="KW-0812">Transmembrane</keyword>
<evidence type="ECO:0000313" key="4">
    <source>
        <dbReference type="EMBL" id="RZO76866.1"/>
    </source>
</evidence>
<dbReference type="AlphaFoldDB" id="A0A520S342"/>
<dbReference type="Gene3D" id="2.60.120.1440">
    <property type="match status" value="1"/>
</dbReference>
<dbReference type="Proteomes" id="UP000316199">
    <property type="component" value="Unassembled WGS sequence"/>
</dbReference>
<dbReference type="GO" id="GO:0016989">
    <property type="term" value="F:sigma factor antagonist activity"/>
    <property type="evidence" value="ECO:0007669"/>
    <property type="project" value="TreeGrafter"/>
</dbReference>